<organism evidence="3 4">
    <name type="scientific">Dendryphion nanum</name>
    <dbReference type="NCBI Taxonomy" id="256645"/>
    <lineage>
        <taxon>Eukaryota</taxon>
        <taxon>Fungi</taxon>
        <taxon>Dikarya</taxon>
        <taxon>Ascomycota</taxon>
        <taxon>Pezizomycotina</taxon>
        <taxon>Dothideomycetes</taxon>
        <taxon>Pleosporomycetidae</taxon>
        <taxon>Pleosporales</taxon>
        <taxon>Torulaceae</taxon>
        <taxon>Dendryphion</taxon>
    </lineage>
</organism>
<evidence type="ECO:0000313" key="4">
    <source>
        <dbReference type="Proteomes" id="UP000700596"/>
    </source>
</evidence>
<keyword evidence="1" id="KW-1133">Transmembrane helix</keyword>
<dbReference type="InterPro" id="IPR046529">
    <property type="entry name" value="DUF6594"/>
</dbReference>
<comment type="caution">
    <text evidence="3">The sequence shown here is derived from an EMBL/GenBank/DDBJ whole genome shotgun (WGS) entry which is preliminary data.</text>
</comment>
<evidence type="ECO:0000256" key="1">
    <source>
        <dbReference type="SAM" id="Phobius"/>
    </source>
</evidence>
<evidence type="ECO:0000313" key="3">
    <source>
        <dbReference type="EMBL" id="KAH7134896.1"/>
    </source>
</evidence>
<feature type="domain" description="DUF6594" evidence="2">
    <location>
        <begin position="8"/>
        <end position="181"/>
    </location>
</feature>
<gene>
    <name evidence="3" type="ORF">B0J11DRAFT_517161</name>
</gene>
<dbReference type="OrthoDB" id="5342093at2759"/>
<name>A0A9P9IWJ6_9PLEO</name>
<reference evidence="3" key="1">
    <citation type="journal article" date="2021" name="Nat. Commun.">
        <title>Genetic determinants of endophytism in the Arabidopsis root mycobiome.</title>
        <authorList>
            <person name="Mesny F."/>
            <person name="Miyauchi S."/>
            <person name="Thiergart T."/>
            <person name="Pickel B."/>
            <person name="Atanasova L."/>
            <person name="Karlsson M."/>
            <person name="Huettel B."/>
            <person name="Barry K.W."/>
            <person name="Haridas S."/>
            <person name="Chen C."/>
            <person name="Bauer D."/>
            <person name="Andreopoulos W."/>
            <person name="Pangilinan J."/>
            <person name="LaButti K."/>
            <person name="Riley R."/>
            <person name="Lipzen A."/>
            <person name="Clum A."/>
            <person name="Drula E."/>
            <person name="Henrissat B."/>
            <person name="Kohler A."/>
            <person name="Grigoriev I.V."/>
            <person name="Martin F.M."/>
            <person name="Hacquard S."/>
        </authorList>
    </citation>
    <scope>NUCLEOTIDE SEQUENCE</scope>
    <source>
        <strain evidence="3">MPI-CAGE-CH-0243</strain>
    </source>
</reference>
<dbReference type="EMBL" id="JAGMWT010000002">
    <property type="protein sequence ID" value="KAH7134896.1"/>
    <property type="molecule type" value="Genomic_DNA"/>
</dbReference>
<accession>A0A9P9IWJ6</accession>
<proteinExistence type="predicted"/>
<evidence type="ECO:0000259" key="2">
    <source>
        <dbReference type="Pfam" id="PF20237"/>
    </source>
</evidence>
<keyword evidence="4" id="KW-1185">Reference proteome</keyword>
<dbReference type="PANTHER" id="PTHR34502:SF5">
    <property type="entry name" value="DUF6594 DOMAIN-CONTAINING PROTEIN"/>
    <property type="match status" value="1"/>
</dbReference>
<feature type="transmembrane region" description="Helical" evidence="1">
    <location>
        <begin position="115"/>
        <end position="138"/>
    </location>
</feature>
<sequence>MTNALIDEALIQQSILHNLTPPDHFDLGNLQSFIESNDFGPCTLKDKDSTIWGNSYDPDSQASDLITTNPCVRVDAFITWIARRMPILFEYGLGRFVRKDRYLGNVILGSSVMKMTFWITAVVAALLPIASILVLGWLESLAARFASMSVFNLLVSGCLILFTDARRLDLFAVSAVFAIVQIVFLVAERRPSKECR</sequence>
<feature type="transmembrane region" description="Helical" evidence="1">
    <location>
        <begin position="168"/>
        <end position="187"/>
    </location>
</feature>
<protein>
    <recommendedName>
        <fullName evidence="2">DUF6594 domain-containing protein</fullName>
    </recommendedName>
</protein>
<feature type="transmembrane region" description="Helical" evidence="1">
    <location>
        <begin position="145"/>
        <end position="162"/>
    </location>
</feature>
<keyword evidence="1" id="KW-0472">Membrane</keyword>
<dbReference type="Pfam" id="PF20237">
    <property type="entry name" value="DUF6594"/>
    <property type="match status" value="1"/>
</dbReference>
<dbReference type="PANTHER" id="PTHR34502">
    <property type="entry name" value="DUF6594 DOMAIN-CONTAINING PROTEIN-RELATED"/>
    <property type="match status" value="1"/>
</dbReference>
<dbReference type="AlphaFoldDB" id="A0A9P9IWJ6"/>
<keyword evidence="1" id="KW-0812">Transmembrane</keyword>
<dbReference type="Proteomes" id="UP000700596">
    <property type="component" value="Unassembled WGS sequence"/>
</dbReference>